<comment type="similarity">
    <text evidence="2">Belongs to the REXO1/REXO3 family.</text>
</comment>
<evidence type="ECO:0000256" key="5">
    <source>
        <dbReference type="ARBA" id="ARBA00022839"/>
    </source>
</evidence>
<dbReference type="InterPro" id="IPR013520">
    <property type="entry name" value="Ribonucl_H"/>
</dbReference>
<dbReference type="PANTHER" id="PTHR12801:SF115">
    <property type="entry name" value="FI18136P1-RELATED"/>
    <property type="match status" value="1"/>
</dbReference>
<feature type="compositionally biased region" description="Low complexity" evidence="8">
    <location>
        <begin position="767"/>
        <end position="777"/>
    </location>
</feature>
<evidence type="ECO:0000259" key="9">
    <source>
        <dbReference type="SMART" id="SM00479"/>
    </source>
</evidence>
<dbReference type="InterPro" id="IPR031736">
    <property type="entry name" value="REXO1-like_dom"/>
</dbReference>
<feature type="region of interest" description="Disordered" evidence="8">
    <location>
        <begin position="988"/>
        <end position="1010"/>
    </location>
</feature>
<feature type="region of interest" description="Disordered" evidence="8">
    <location>
        <begin position="384"/>
        <end position="424"/>
    </location>
</feature>
<keyword evidence="3" id="KW-0540">Nuclease</keyword>
<dbReference type="GO" id="GO:0004527">
    <property type="term" value="F:exonuclease activity"/>
    <property type="evidence" value="ECO:0007669"/>
    <property type="project" value="UniProtKB-KW"/>
</dbReference>
<feature type="compositionally biased region" description="Basic and acidic residues" evidence="8">
    <location>
        <begin position="1084"/>
        <end position="1097"/>
    </location>
</feature>
<evidence type="ECO:0000256" key="3">
    <source>
        <dbReference type="ARBA" id="ARBA00022722"/>
    </source>
</evidence>
<evidence type="ECO:0000256" key="6">
    <source>
        <dbReference type="ARBA" id="ARBA00023242"/>
    </source>
</evidence>
<feature type="compositionally biased region" description="Basic and acidic residues" evidence="8">
    <location>
        <begin position="446"/>
        <end position="491"/>
    </location>
</feature>
<organism evidence="10 11">
    <name type="scientific">Heterodera trifolii</name>
    <dbReference type="NCBI Taxonomy" id="157864"/>
    <lineage>
        <taxon>Eukaryota</taxon>
        <taxon>Metazoa</taxon>
        <taxon>Ecdysozoa</taxon>
        <taxon>Nematoda</taxon>
        <taxon>Chromadorea</taxon>
        <taxon>Rhabditida</taxon>
        <taxon>Tylenchina</taxon>
        <taxon>Tylenchomorpha</taxon>
        <taxon>Tylenchoidea</taxon>
        <taxon>Heteroderidae</taxon>
        <taxon>Heteroderinae</taxon>
        <taxon>Heterodera</taxon>
    </lineage>
</organism>
<evidence type="ECO:0000256" key="8">
    <source>
        <dbReference type="SAM" id="MobiDB-lite"/>
    </source>
</evidence>
<dbReference type="GO" id="GO:0010629">
    <property type="term" value="P:negative regulation of gene expression"/>
    <property type="evidence" value="ECO:0007669"/>
    <property type="project" value="UniProtKB-ARBA"/>
</dbReference>
<dbReference type="PANTHER" id="PTHR12801">
    <property type="entry name" value="RNA EXONUCLEASE REXO1 / RECO3 FAMILY MEMBER-RELATED"/>
    <property type="match status" value="1"/>
</dbReference>
<evidence type="ECO:0000256" key="1">
    <source>
        <dbReference type="ARBA" id="ARBA00004123"/>
    </source>
</evidence>
<feature type="compositionally biased region" description="Basic and acidic residues" evidence="8">
    <location>
        <begin position="988"/>
        <end position="1006"/>
    </location>
</feature>
<accession>A0ABD2I375</accession>
<keyword evidence="6" id="KW-0539">Nucleus</keyword>
<dbReference type="Gene3D" id="3.30.420.10">
    <property type="entry name" value="Ribonuclease H-like superfamily/Ribonuclease H"/>
    <property type="match status" value="1"/>
</dbReference>
<feature type="compositionally biased region" description="Low complexity" evidence="8">
    <location>
        <begin position="850"/>
        <end position="859"/>
    </location>
</feature>
<keyword evidence="4" id="KW-0378">Hydrolase</keyword>
<dbReference type="InterPro" id="IPR012337">
    <property type="entry name" value="RNaseH-like_sf"/>
</dbReference>
<name>A0ABD2I375_9BILA</name>
<dbReference type="CDD" id="cd06145">
    <property type="entry name" value="REX1_like"/>
    <property type="match status" value="1"/>
</dbReference>
<feature type="region of interest" description="Disordered" evidence="8">
    <location>
        <begin position="669"/>
        <end position="692"/>
    </location>
</feature>
<dbReference type="SMART" id="SM00479">
    <property type="entry name" value="EXOIII"/>
    <property type="match status" value="1"/>
</dbReference>
<dbReference type="InterPro" id="IPR036397">
    <property type="entry name" value="RNaseH_sf"/>
</dbReference>
<feature type="compositionally biased region" description="Basic residues" evidence="8">
    <location>
        <begin position="384"/>
        <end position="395"/>
    </location>
</feature>
<feature type="region of interest" description="Disordered" evidence="8">
    <location>
        <begin position="216"/>
        <end position="348"/>
    </location>
</feature>
<feature type="region of interest" description="Disordered" evidence="8">
    <location>
        <begin position="1071"/>
        <end position="1097"/>
    </location>
</feature>
<dbReference type="SUPFAM" id="SSF53098">
    <property type="entry name" value="Ribonuclease H-like"/>
    <property type="match status" value="1"/>
</dbReference>
<feature type="domain" description="Exonuclease" evidence="9">
    <location>
        <begin position="1217"/>
        <end position="1376"/>
    </location>
</feature>
<keyword evidence="5" id="KW-0269">Exonuclease</keyword>
<evidence type="ECO:0000256" key="2">
    <source>
        <dbReference type="ARBA" id="ARBA00006357"/>
    </source>
</evidence>
<reference evidence="10 11" key="1">
    <citation type="submission" date="2024-10" db="EMBL/GenBank/DDBJ databases">
        <authorList>
            <person name="Kim D."/>
        </authorList>
    </citation>
    <scope>NUCLEOTIDE SEQUENCE [LARGE SCALE GENOMIC DNA]</scope>
    <source>
        <strain evidence="10">BH-2024</strain>
    </source>
</reference>
<feature type="compositionally biased region" description="Basic residues" evidence="8">
    <location>
        <begin position="222"/>
        <end position="232"/>
    </location>
</feature>
<feature type="region of interest" description="Disordered" evidence="8">
    <location>
        <begin position="850"/>
        <end position="893"/>
    </location>
</feature>
<comment type="subcellular location">
    <subcellularLocation>
        <location evidence="1">Nucleus</location>
    </subcellularLocation>
</comment>
<dbReference type="InterPro" id="IPR047021">
    <property type="entry name" value="REXO1/3/4-like"/>
</dbReference>
<keyword evidence="7" id="KW-0175">Coiled coil</keyword>
<dbReference type="GO" id="GO:0005634">
    <property type="term" value="C:nucleus"/>
    <property type="evidence" value="ECO:0007669"/>
    <property type="project" value="UniProtKB-SubCell"/>
</dbReference>
<gene>
    <name evidence="10" type="ORF">niasHT_039745</name>
</gene>
<evidence type="ECO:0000256" key="4">
    <source>
        <dbReference type="ARBA" id="ARBA00022801"/>
    </source>
</evidence>
<sequence>MFRSPSEPSPFSSTRCPYDTQARCGRPYCPFAHRAETVDVVEGTANDVLVLDSDHLSDGGRSSVGTEIRQENPTEHFSGCYMGYVSTTNPTTTTTNDGHPPMFPTSAAIPQPPQMQQQQQHQQNGQQHLFFPNFPSMHQHQQPISALPQFGPSTAVPAHYVQSCPFVPTYPSYPPQQQFSEPIMYSHPPVPLATVSTTMAPPFPSVAAAAVQPQTVAPSAVKQHRSSHKRPKTAAGPGGLPAYIPTPIAQLEKEQRERERRREERRVRKEDGQPKKEKEHGAEKQSDDGKAARQREQMEQQNDRGRRESVGEGVSVLGGGAGSSSRETVKEREAPTSAADNAAGGGLNIDRIMDDQKQLLNEMSDDREKKIREILRVEAEHERRRVHMAKQKTASKKFILSNKTTAGGGGPAKSPSKLTKMKKTIDKKKAAATLKKKKLLTTKNGAEGEKKEKHNTVIKALVDEKRKHQKQKEEKEQIEKKKKEKEEEERNKKKKQKQTAVNNCVKQVAELDKEIAKIQSELQRSSNKMANLHTGKMSTPAKKVPVTNSTPTVLQNTVVAHKTGEQKMKKIPVWRNSEQLSRPCTFLEDTRFYLATQRHPIPAALRRDGTAAKSVDSIVNDLFGDDIEEGTNLAGKAKVKKQRSASTAAAANEMPPVDNPKKLLHLATKREKQRHKSPKRVNAEHDDVGGADFDDLQRERQAMIDSIIEDENLENDHHQPMHQAKGNDGTAKSGEAKRKSPPPPPPQMAHSKKRRLSRSPSIVTLRSSSASSSVSVVPETPQASPSRDNYVPARDNYVPSRVPMHHPSQRPTAPKPFTAKSSSTSFSSVAVTTASRPSVSSSTSVVAAAATSASGSATHHQQHQPQKKQHQETQQHNANIAAKTKPATVAKGTVRKAHVPKFQSANPSTSTAKLLVPLEPLNRKVPLQLRQRHLTTIYAEYAKICGDDPSRAIEGAQNEEKSVLDRCNGKMGYLAAIPMLIKRLRDAAADGHNSHDEGETRRRDSVSHTSVLLGRHAKTVTCGLHRAERSSLTAQHTNFTEADFYNALQDGYLLTDQQMWDNGYPRWAETSAAGDEAMEEEEEGRQGLDTDDPNAGKRRVEIRQSELDAGKSRIPFVDDAVLSRVCDRCGKEYRLTKEGDYAAGASSDQCIFHWGRAWKKRVSGTVESRYNCCDQPLTVQGCDVAPHHITQTQRLSTLRCYAETPRPFGVGDPRSKKVYALDCEMVYTVWGPEVARLSVVDITGDLILDVIIRPEHRIVDCNTKFSGLKPEQVMAGECDLHEAHQRFFELVNTETILLGHSLESDLRAMHLVHRRVVDTSVVFPHRMGPPYKRALKTLAAELTQMIIQDDESGHDSKEDALACMRIMLRKCRGGAGAP</sequence>
<feature type="coiled-coil region" evidence="7">
    <location>
        <begin position="353"/>
        <end position="380"/>
    </location>
</feature>
<evidence type="ECO:0000313" key="11">
    <source>
        <dbReference type="Proteomes" id="UP001620626"/>
    </source>
</evidence>
<evidence type="ECO:0000313" key="10">
    <source>
        <dbReference type="EMBL" id="KAL3071920.1"/>
    </source>
</evidence>
<feature type="region of interest" description="Disordered" evidence="8">
    <location>
        <begin position="712"/>
        <end position="822"/>
    </location>
</feature>
<protein>
    <recommendedName>
        <fullName evidence="9">Exonuclease domain-containing protein</fullName>
    </recommendedName>
</protein>
<keyword evidence="11" id="KW-1185">Reference proteome</keyword>
<dbReference type="InterPro" id="IPR034922">
    <property type="entry name" value="REX1-like_exo"/>
</dbReference>
<feature type="compositionally biased region" description="Basic and acidic residues" evidence="8">
    <location>
        <begin position="251"/>
        <end position="310"/>
    </location>
</feature>
<feature type="region of interest" description="Disordered" evidence="8">
    <location>
        <begin position="436"/>
        <end position="502"/>
    </location>
</feature>
<evidence type="ECO:0000256" key="7">
    <source>
        <dbReference type="SAM" id="Coils"/>
    </source>
</evidence>
<dbReference type="FunFam" id="3.30.420.10:FF:000031">
    <property type="entry name" value="RNA exonuclease 1"/>
    <property type="match status" value="1"/>
</dbReference>
<dbReference type="Pfam" id="PF15870">
    <property type="entry name" value="EloA-BP1"/>
    <property type="match status" value="1"/>
</dbReference>
<comment type="caution">
    <text evidence="10">The sequence shown here is derived from an EMBL/GenBank/DDBJ whole genome shotgun (WGS) entry which is preliminary data.</text>
</comment>
<dbReference type="EMBL" id="JBICBT010001353">
    <property type="protein sequence ID" value="KAL3071920.1"/>
    <property type="molecule type" value="Genomic_DNA"/>
</dbReference>
<dbReference type="Proteomes" id="UP001620626">
    <property type="component" value="Unassembled WGS sequence"/>
</dbReference>
<proteinExistence type="inferred from homology"/>